<dbReference type="Proteomes" id="UP000291072">
    <property type="component" value="Unassembled WGS sequence"/>
</dbReference>
<evidence type="ECO:0000313" key="2">
    <source>
        <dbReference type="Proteomes" id="UP000291072"/>
    </source>
</evidence>
<name>A0A4V6N9L1_9MOLU</name>
<accession>A0A4V6N9L1</accession>
<dbReference type="AlphaFoldDB" id="A0A4V6N9L1"/>
<evidence type="ECO:0000313" key="1">
    <source>
        <dbReference type="EMBL" id="TCG12096.1"/>
    </source>
</evidence>
<keyword evidence="2" id="KW-1185">Reference proteome</keyword>
<gene>
    <name evidence="1" type="ORF">C4B25_00175</name>
</gene>
<organism evidence="1 2">
    <name type="scientific">Mycoplasma todarodis</name>
    <dbReference type="NCBI Taxonomy" id="1937191"/>
    <lineage>
        <taxon>Bacteria</taxon>
        <taxon>Bacillati</taxon>
        <taxon>Mycoplasmatota</taxon>
        <taxon>Mollicutes</taxon>
        <taxon>Mycoplasmataceae</taxon>
        <taxon>Mycoplasma</taxon>
    </lineage>
</organism>
<comment type="caution">
    <text evidence="1">The sequence shown here is derived from an EMBL/GenBank/DDBJ whole genome shotgun (WGS) entry which is preliminary data.</text>
</comment>
<reference evidence="1 2" key="1">
    <citation type="submission" date="2018-02" db="EMBL/GenBank/DDBJ databases">
        <title>Mycoplasma marinum and Mycoplasma todarodis sp. nov., moderately halophilic and psychrotolerant mycoplasmas isolated from cephalopods.</title>
        <authorList>
            <person name="Viver T."/>
        </authorList>
    </citation>
    <scope>NUCLEOTIDE SEQUENCE [LARGE SCALE GENOMIC DNA]</scope>
    <source>
        <strain evidence="1 2">5H</strain>
    </source>
</reference>
<proteinExistence type="predicted"/>
<dbReference type="RefSeq" id="WP_131613049.1">
    <property type="nucleotide sequence ID" value="NZ_PSZP01000001.1"/>
</dbReference>
<dbReference type="EMBL" id="PSZP01000001">
    <property type="protein sequence ID" value="TCG12096.1"/>
    <property type="molecule type" value="Genomic_DNA"/>
</dbReference>
<protein>
    <submittedName>
        <fullName evidence="1">Uncharacterized protein</fullName>
    </submittedName>
</protein>
<sequence length="69" mass="8012">MIFKIIEFIESEGETKIYRGIDDNGRLANRIINCPDLIIGEKIRVKRLLSTNPGVSEMEYSFSEKMNFK</sequence>